<sequence>MNALELEEELHEIVDAMSRAEFPSQKELLERKYYTAKAYTLEPADYSPGLYEIEGEPDDRFRLQYVNGIMGWGTLVGNAEEASFPISMLKIAMNEQVGD</sequence>
<dbReference type="Gene3D" id="2.30.30.340">
    <property type="entry name" value="Hypothetical protein YfhH like domains"/>
    <property type="match status" value="1"/>
</dbReference>
<evidence type="ECO:0000313" key="1">
    <source>
        <dbReference type="EMBL" id="MCU6795174.1"/>
    </source>
</evidence>
<name>A0ABT2UND9_9BACL</name>
<dbReference type="InterPro" id="IPR036289">
    <property type="entry name" value="YfhH"/>
</dbReference>
<evidence type="ECO:0000313" key="2">
    <source>
        <dbReference type="Proteomes" id="UP001652445"/>
    </source>
</evidence>
<protein>
    <submittedName>
        <fullName evidence="1">YfhH family protein</fullName>
    </submittedName>
</protein>
<dbReference type="EMBL" id="JAOQIO010000094">
    <property type="protein sequence ID" value="MCU6795174.1"/>
    <property type="molecule type" value="Genomic_DNA"/>
</dbReference>
<accession>A0ABT2UND9</accession>
<proteinExistence type="predicted"/>
<dbReference type="Pfam" id="PF08838">
    <property type="entry name" value="DUF1811"/>
    <property type="match status" value="1"/>
</dbReference>
<organism evidence="1 2">
    <name type="scientific">Paenibacillus baimaensis</name>
    <dbReference type="NCBI Taxonomy" id="2982185"/>
    <lineage>
        <taxon>Bacteria</taxon>
        <taxon>Bacillati</taxon>
        <taxon>Bacillota</taxon>
        <taxon>Bacilli</taxon>
        <taxon>Bacillales</taxon>
        <taxon>Paenibacillaceae</taxon>
        <taxon>Paenibacillus</taxon>
    </lineage>
</organism>
<dbReference type="Proteomes" id="UP001652445">
    <property type="component" value="Unassembled WGS sequence"/>
</dbReference>
<comment type="caution">
    <text evidence="1">The sequence shown here is derived from an EMBL/GenBank/DDBJ whole genome shotgun (WGS) entry which is preliminary data.</text>
</comment>
<gene>
    <name evidence="1" type="ORF">OB236_24000</name>
</gene>
<dbReference type="InterPro" id="IPR014938">
    <property type="entry name" value="YfhH-like"/>
</dbReference>
<keyword evidence="2" id="KW-1185">Reference proteome</keyword>
<dbReference type="SUPFAM" id="SSF101697">
    <property type="entry name" value="Hypothetical protein YfhH"/>
    <property type="match status" value="1"/>
</dbReference>
<reference evidence="1 2" key="1">
    <citation type="submission" date="2022-09" db="EMBL/GenBank/DDBJ databases">
        <authorList>
            <person name="Han X.L."/>
            <person name="Wang Q."/>
            <person name="Lu T."/>
        </authorList>
    </citation>
    <scope>NUCLEOTIDE SEQUENCE [LARGE SCALE GENOMIC DNA]</scope>
    <source>
        <strain evidence="1 2">WQ 127069</strain>
    </source>
</reference>